<organism evidence="5 6">
    <name type="scientific">Leptobacterium flavescens</name>
    <dbReference type="NCBI Taxonomy" id="472055"/>
    <lineage>
        <taxon>Bacteria</taxon>
        <taxon>Pseudomonadati</taxon>
        <taxon>Bacteroidota</taxon>
        <taxon>Flavobacteriia</taxon>
        <taxon>Flavobacteriales</taxon>
        <taxon>Flavobacteriaceae</taxon>
        <taxon>Leptobacterium</taxon>
    </lineage>
</organism>
<dbReference type="RefSeq" id="WP_163608663.1">
    <property type="nucleotide sequence ID" value="NZ_JAABOO010000004.1"/>
</dbReference>
<dbReference type="SUPFAM" id="SSF46785">
    <property type="entry name" value="Winged helix' DNA-binding domain"/>
    <property type="match status" value="1"/>
</dbReference>
<dbReference type="GO" id="GO:0003677">
    <property type="term" value="F:DNA binding"/>
    <property type="evidence" value="ECO:0007669"/>
    <property type="project" value="UniProtKB-KW"/>
</dbReference>
<gene>
    <name evidence="5" type="ORF">GWK08_18155</name>
</gene>
<evidence type="ECO:0000256" key="1">
    <source>
        <dbReference type="ARBA" id="ARBA00023015"/>
    </source>
</evidence>
<feature type="domain" description="HTH marR-type" evidence="4">
    <location>
        <begin position="4"/>
        <end position="137"/>
    </location>
</feature>
<protein>
    <submittedName>
        <fullName evidence="5">MarR family transcriptional regulator</fullName>
    </submittedName>
</protein>
<accession>A0A6P0UPW2</accession>
<dbReference type="GO" id="GO:0003700">
    <property type="term" value="F:DNA-binding transcription factor activity"/>
    <property type="evidence" value="ECO:0007669"/>
    <property type="project" value="InterPro"/>
</dbReference>
<sequence length="191" mass="22059">MNLNTKIIAGLSRISEVFKVLLWEQAKNLKLSPIQIQILNFITYHKQELCNVSYLAKEFNVTKPTISDAIRVLVNKELLIKDFSSEDNRSYTLMLSLKGRQIVNQTENFADPIKEQLDKIGEEDLESLYKTLATLIYQLNRSGILDVQRTCFGCTFYKADGGRHYCHFLEKELLDSDIRLDCPEYEEARVG</sequence>
<evidence type="ECO:0000259" key="4">
    <source>
        <dbReference type="PROSITE" id="PS50995"/>
    </source>
</evidence>
<dbReference type="Pfam" id="PF12802">
    <property type="entry name" value="MarR_2"/>
    <property type="match status" value="1"/>
</dbReference>
<dbReference type="SMART" id="SM00347">
    <property type="entry name" value="HTH_MARR"/>
    <property type="match status" value="1"/>
</dbReference>
<dbReference type="AlphaFoldDB" id="A0A6P0UPW2"/>
<dbReference type="PANTHER" id="PTHR42756:SF1">
    <property type="entry name" value="TRANSCRIPTIONAL REPRESSOR OF EMRAB OPERON"/>
    <property type="match status" value="1"/>
</dbReference>
<keyword evidence="3" id="KW-0804">Transcription</keyword>
<evidence type="ECO:0000256" key="3">
    <source>
        <dbReference type="ARBA" id="ARBA00023163"/>
    </source>
</evidence>
<dbReference type="InterPro" id="IPR036388">
    <property type="entry name" value="WH-like_DNA-bd_sf"/>
</dbReference>
<keyword evidence="6" id="KW-1185">Reference proteome</keyword>
<dbReference type="PROSITE" id="PS50995">
    <property type="entry name" value="HTH_MARR_2"/>
    <property type="match status" value="1"/>
</dbReference>
<keyword evidence="2" id="KW-0238">DNA-binding</keyword>
<dbReference type="EMBL" id="JAABOO010000004">
    <property type="protein sequence ID" value="NER15384.1"/>
    <property type="molecule type" value="Genomic_DNA"/>
</dbReference>
<comment type="caution">
    <text evidence="5">The sequence shown here is derived from an EMBL/GenBank/DDBJ whole genome shotgun (WGS) entry which is preliminary data.</text>
</comment>
<dbReference type="Proteomes" id="UP000468581">
    <property type="component" value="Unassembled WGS sequence"/>
</dbReference>
<keyword evidence="1" id="KW-0805">Transcription regulation</keyword>
<proteinExistence type="predicted"/>
<dbReference type="InterPro" id="IPR000835">
    <property type="entry name" value="HTH_MarR-typ"/>
</dbReference>
<dbReference type="InterPro" id="IPR036390">
    <property type="entry name" value="WH_DNA-bd_sf"/>
</dbReference>
<reference evidence="5 6" key="1">
    <citation type="submission" date="2020-01" db="EMBL/GenBank/DDBJ databases">
        <title>Leptobacterium flavescens.</title>
        <authorList>
            <person name="Wang G."/>
        </authorList>
    </citation>
    <scope>NUCLEOTIDE SEQUENCE [LARGE SCALE GENOMIC DNA]</scope>
    <source>
        <strain evidence="5 6">KCTC 22160</strain>
    </source>
</reference>
<evidence type="ECO:0000313" key="6">
    <source>
        <dbReference type="Proteomes" id="UP000468581"/>
    </source>
</evidence>
<dbReference type="Gene3D" id="1.10.10.10">
    <property type="entry name" value="Winged helix-like DNA-binding domain superfamily/Winged helix DNA-binding domain"/>
    <property type="match status" value="1"/>
</dbReference>
<name>A0A6P0UPW2_9FLAO</name>
<evidence type="ECO:0000313" key="5">
    <source>
        <dbReference type="EMBL" id="NER15384.1"/>
    </source>
</evidence>
<dbReference type="PANTHER" id="PTHR42756">
    <property type="entry name" value="TRANSCRIPTIONAL REGULATOR, MARR"/>
    <property type="match status" value="1"/>
</dbReference>
<evidence type="ECO:0000256" key="2">
    <source>
        <dbReference type="ARBA" id="ARBA00023125"/>
    </source>
</evidence>